<proteinExistence type="inferred from homology"/>
<gene>
    <name evidence="5" type="ORF">GE300_12540</name>
</gene>
<protein>
    <submittedName>
        <fullName evidence="5">D-galactarate dehydratase</fullName>
    </submittedName>
</protein>
<evidence type="ECO:0000259" key="3">
    <source>
        <dbReference type="Pfam" id="PF04295"/>
    </source>
</evidence>
<dbReference type="Pfam" id="PF20629">
    <property type="entry name" value="GD_AH_C"/>
    <property type="match status" value="1"/>
</dbReference>
<dbReference type="AlphaFoldDB" id="A0A6L5Z1K1"/>
<keyword evidence="6" id="KW-1185">Reference proteome</keyword>
<sequence length="393" mass="42374">MALDFSTATVNAWRRENGRVGVRNHVLILPVDDISNAACEAVANNVKGTLVIPHAYGRLQFGEDLELHFRTIIGTGANPNVAAVVVIGIEPEWTKIIVDGIAKTGKPVQGFSIEQKGDLETIRQASWKAKEFVHWATELQKEECPVSDLWVSTKCGESDTTTGLSSCPTVGNMYDKLLPHGIYGCFGETSEITGAEHICEKRAATPEAAAKFKKIWQAYTDDVIEAFKTNDLSDSQPTKGNILGGLTTIEEKALGNLEKIGKTSTYIDAMGPAVAPEKGPGLYFMDTSSAAAECVTLMAAAGYVIHTFPTGQGNVVGNPIVPVIKISGNPRTLRTMSEHIDVDVTGVLTREMTIDHAGDALIEMIMRTANGRHTAAEALGHREFSMTKLYRSA</sequence>
<evidence type="ECO:0000256" key="1">
    <source>
        <dbReference type="ARBA" id="ARBA00010986"/>
    </source>
</evidence>
<evidence type="ECO:0000313" key="6">
    <source>
        <dbReference type="Proteomes" id="UP000474957"/>
    </source>
</evidence>
<dbReference type="InterPro" id="IPR048332">
    <property type="entry name" value="GD_AH_C"/>
</dbReference>
<feature type="domain" description="D-galactarate/Altronate dehydratase second" evidence="3">
    <location>
        <begin position="13"/>
        <end position="136"/>
    </location>
</feature>
<keyword evidence="2" id="KW-0456">Lyase</keyword>
<reference evidence="5 6" key="1">
    <citation type="submission" date="2019-10" db="EMBL/GenBank/DDBJ databases">
        <title>Cognatihalovulum marinum gen. nov. sp. nov., a new member of the family Rhodobacteraceae isolated from deep seawater of the Northwest Indian Ocean.</title>
        <authorList>
            <person name="Ruan C."/>
            <person name="Wang J."/>
            <person name="Zheng X."/>
            <person name="Song L."/>
            <person name="Zhu Y."/>
            <person name="Huang Y."/>
            <person name="Lu Z."/>
            <person name="Du W."/>
            <person name="Huang L."/>
            <person name="Dai X."/>
        </authorList>
    </citation>
    <scope>NUCLEOTIDE SEQUENCE [LARGE SCALE GENOMIC DNA]</scope>
    <source>
        <strain evidence="5 6">2CG4</strain>
    </source>
</reference>
<dbReference type="EMBL" id="WIND01000009">
    <property type="protein sequence ID" value="MSU90436.1"/>
    <property type="molecule type" value="Genomic_DNA"/>
</dbReference>
<dbReference type="PANTHER" id="PTHR30536:SF5">
    <property type="entry name" value="ALTRONATE DEHYDRATASE"/>
    <property type="match status" value="1"/>
</dbReference>
<accession>A0A6L5Z1K1</accession>
<dbReference type="GO" id="GO:0019698">
    <property type="term" value="P:D-galacturonate catabolic process"/>
    <property type="evidence" value="ECO:0007669"/>
    <property type="project" value="TreeGrafter"/>
</dbReference>
<dbReference type="Pfam" id="PF04295">
    <property type="entry name" value="GD_AH_second"/>
    <property type="match status" value="1"/>
</dbReference>
<dbReference type="InterPro" id="IPR007392">
    <property type="entry name" value="GD_AH_second"/>
</dbReference>
<dbReference type="GO" id="GO:0016829">
    <property type="term" value="F:lyase activity"/>
    <property type="evidence" value="ECO:0007669"/>
    <property type="project" value="UniProtKB-KW"/>
</dbReference>
<evidence type="ECO:0000259" key="4">
    <source>
        <dbReference type="Pfam" id="PF20629"/>
    </source>
</evidence>
<name>A0A6L5Z1K1_9RHOB</name>
<dbReference type="PANTHER" id="PTHR30536">
    <property type="entry name" value="ALTRONATE/GALACTARATE DEHYDRATASE"/>
    <property type="match status" value="1"/>
</dbReference>
<dbReference type="RefSeq" id="WP_154446929.1">
    <property type="nucleotide sequence ID" value="NZ_WIND01000009.1"/>
</dbReference>
<comment type="caution">
    <text evidence="5">The sequence shown here is derived from an EMBL/GenBank/DDBJ whole genome shotgun (WGS) entry which is preliminary data.</text>
</comment>
<feature type="domain" description="D-galactarate/Altronate dehydratase C-terminal" evidence="4">
    <location>
        <begin position="146"/>
        <end position="390"/>
    </location>
</feature>
<evidence type="ECO:0000313" key="5">
    <source>
        <dbReference type="EMBL" id="MSU90436.1"/>
    </source>
</evidence>
<comment type="similarity">
    <text evidence="1">Belongs to the UxaA family.</text>
</comment>
<organism evidence="5 6">
    <name type="scientific">Halovulum marinum</name>
    <dbReference type="NCBI Taxonomy" id="2662447"/>
    <lineage>
        <taxon>Bacteria</taxon>
        <taxon>Pseudomonadati</taxon>
        <taxon>Pseudomonadota</taxon>
        <taxon>Alphaproteobacteria</taxon>
        <taxon>Rhodobacterales</taxon>
        <taxon>Paracoccaceae</taxon>
        <taxon>Halovulum</taxon>
    </lineage>
</organism>
<evidence type="ECO:0000256" key="2">
    <source>
        <dbReference type="ARBA" id="ARBA00023239"/>
    </source>
</evidence>
<dbReference type="Proteomes" id="UP000474957">
    <property type="component" value="Unassembled WGS sequence"/>
</dbReference>
<dbReference type="InterPro" id="IPR052172">
    <property type="entry name" value="UxaA_altronate/galactarate_dh"/>
</dbReference>